<protein>
    <submittedName>
        <fullName evidence="2">Uncharacterized protein</fullName>
    </submittedName>
</protein>
<dbReference type="RefSeq" id="WP_332520037.1">
    <property type="nucleotide sequence ID" value="NZ_JANRHA010000007.1"/>
</dbReference>
<evidence type="ECO:0000256" key="1">
    <source>
        <dbReference type="SAM" id="Phobius"/>
    </source>
</evidence>
<dbReference type="Proteomes" id="UP001152755">
    <property type="component" value="Unassembled WGS sequence"/>
</dbReference>
<keyword evidence="3" id="KW-1185">Reference proteome</keyword>
<dbReference type="EMBL" id="JANRHA010000007">
    <property type="protein sequence ID" value="MDG3015349.1"/>
    <property type="molecule type" value="Genomic_DNA"/>
</dbReference>
<proteinExistence type="predicted"/>
<keyword evidence="1" id="KW-0812">Transmembrane</keyword>
<dbReference type="AlphaFoldDB" id="A0A9X4RDZ7"/>
<reference evidence="2" key="1">
    <citation type="submission" date="2022-08" db="EMBL/GenBank/DDBJ databases">
        <title>Genome analysis of Corynebacteriales strain.</title>
        <authorList>
            <person name="Lee S.D."/>
        </authorList>
    </citation>
    <scope>NUCLEOTIDE SEQUENCE</scope>
    <source>
        <strain evidence="2">D3-21</strain>
    </source>
</reference>
<evidence type="ECO:0000313" key="3">
    <source>
        <dbReference type="Proteomes" id="UP001152755"/>
    </source>
</evidence>
<organism evidence="2 3">
    <name type="scientific">Speluncibacter jeojiensis</name>
    <dbReference type="NCBI Taxonomy" id="2710754"/>
    <lineage>
        <taxon>Bacteria</taxon>
        <taxon>Bacillati</taxon>
        <taxon>Actinomycetota</taxon>
        <taxon>Actinomycetes</taxon>
        <taxon>Mycobacteriales</taxon>
        <taxon>Speluncibacteraceae</taxon>
        <taxon>Speluncibacter</taxon>
    </lineage>
</organism>
<sequence>MSSDRAPLLARALLAFAVAVGLLAMHHLVVHGGSMHDGAVHAGPAQAVSGHVTPAHVTPAPVHPALAPTAAPPDHLAESVLAAPLGGHAMLHDCPATLVAVLLLTIALFALGVLDDLRSALRAVLTRIRRIGRGPPPSPSTSRRLSALSILRV</sequence>
<feature type="transmembrane region" description="Helical" evidence="1">
    <location>
        <begin position="96"/>
        <end position="114"/>
    </location>
</feature>
<gene>
    <name evidence="2" type="ORF">NVS88_12395</name>
</gene>
<keyword evidence="1" id="KW-1133">Transmembrane helix</keyword>
<keyword evidence="1" id="KW-0472">Membrane</keyword>
<evidence type="ECO:0000313" key="2">
    <source>
        <dbReference type="EMBL" id="MDG3015349.1"/>
    </source>
</evidence>
<name>A0A9X4RDZ7_9ACTN</name>
<comment type="caution">
    <text evidence="2">The sequence shown here is derived from an EMBL/GenBank/DDBJ whole genome shotgun (WGS) entry which is preliminary data.</text>
</comment>
<accession>A0A9X4RDZ7</accession>